<evidence type="ECO:0000313" key="5">
    <source>
        <dbReference type="Proteomes" id="UP000601027"/>
    </source>
</evidence>
<organism evidence="4 5">
    <name type="scientific">Micromonospora parastrephiae</name>
    <dbReference type="NCBI Taxonomy" id="2806101"/>
    <lineage>
        <taxon>Bacteria</taxon>
        <taxon>Bacillati</taxon>
        <taxon>Actinomycetota</taxon>
        <taxon>Actinomycetes</taxon>
        <taxon>Micromonosporales</taxon>
        <taxon>Micromonosporaceae</taxon>
        <taxon>Micromonospora</taxon>
    </lineage>
</organism>
<dbReference type="SUPFAM" id="SSF47823">
    <property type="entry name" value="lambda integrase-like, N-terminal domain"/>
    <property type="match status" value="1"/>
</dbReference>
<dbReference type="Pfam" id="PF02899">
    <property type="entry name" value="Phage_int_SAM_1"/>
    <property type="match status" value="1"/>
</dbReference>
<dbReference type="Proteomes" id="UP000601027">
    <property type="component" value="Unassembled WGS sequence"/>
</dbReference>
<protein>
    <submittedName>
        <fullName evidence="4">Site-specific integrase</fullName>
    </submittedName>
</protein>
<accession>A0ABS1XMM5</accession>
<feature type="domain" description="Core-binding (CB)" evidence="3">
    <location>
        <begin position="23"/>
        <end position="104"/>
    </location>
</feature>
<dbReference type="InterPro" id="IPR044068">
    <property type="entry name" value="CB"/>
</dbReference>
<dbReference type="EMBL" id="JAEVHM010000001">
    <property type="protein sequence ID" value="MBM0230482.1"/>
    <property type="molecule type" value="Genomic_DNA"/>
</dbReference>
<dbReference type="InterPro" id="IPR004107">
    <property type="entry name" value="Integrase_SAM-like_N"/>
</dbReference>
<proteinExistence type="predicted"/>
<keyword evidence="1 2" id="KW-0238">DNA-binding</keyword>
<dbReference type="InterPro" id="IPR010998">
    <property type="entry name" value="Integrase_recombinase_N"/>
</dbReference>
<evidence type="ECO:0000256" key="2">
    <source>
        <dbReference type="PROSITE-ProRule" id="PRU01248"/>
    </source>
</evidence>
<dbReference type="PROSITE" id="PS51900">
    <property type="entry name" value="CB"/>
    <property type="match status" value="1"/>
</dbReference>
<dbReference type="Gene3D" id="1.10.150.130">
    <property type="match status" value="1"/>
</dbReference>
<evidence type="ECO:0000259" key="3">
    <source>
        <dbReference type="PROSITE" id="PS51900"/>
    </source>
</evidence>
<keyword evidence="5" id="KW-1185">Reference proteome</keyword>
<evidence type="ECO:0000313" key="4">
    <source>
        <dbReference type="EMBL" id="MBM0230482.1"/>
    </source>
</evidence>
<evidence type="ECO:0000256" key="1">
    <source>
        <dbReference type="ARBA" id="ARBA00023125"/>
    </source>
</evidence>
<name>A0ABS1XMM5_9ACTN</name>
<comment type="caution">
    <text evidence="4">The sequence shown here is derived from an EMBL/GenBank/DDBJ whole genome shotgun (WGS) entry which is preliminary data.</text>
</comment>
<sequence>MRVQRVVSQAGPEVSWTLLGEDHLPVPPVESFLSHLADQRRSPNTVRAYAFDLKDYFAYLTSRGLDWAHLRYDELAGFKPWLRLHRRRVLARLPCCHRWSRRAPSRLSIASWLRSPASMSFTPGTA</sequence>
<gene>
    <name evidence="4" type="ORF">JNW91_00500</name>
</gene>
<reference evidence="4 5" key="1">
    <citation type="submission" date="2021-01" db="EMBL/GenBank/DDBJ databases">
        <title>Draft genome sequence of Micromonospora sp. strain STR1_7.</title>
        <authorList>
            <person name="Karlyshev A."/>
            <person name="Jawad R."/>
        </authorList>
    </citation>
    <scope>NUCLEOTIDE SEQUENCE [LARGE SCALE GENOMIC DNA]</scope>
    <source>
        <strain evidence="4 5">STR1-7</strain>
    </source>
</reference>